<evidence type="ECO:0000259" key="10">
    <source>
        <dbReference type="Pfam" id="PF07992"/>
    </source>
</evidence>
<comment type="caution">
    <text evidence="11">The sequence shown here is derived from an EMBL/GenBank/DDBJ whole genome shotgun (WGS) entry which is preliminary data.</text>
</comment>
<dbReference type="InterPro" id="IPR023753">
    <property type="entry name" value="FAD/NAD-binding_dom"/>
</dbReference>
<keyword evidence="9" id="KW-0521">NADP</keyword>
<comment type="subunit">
    <text evidence="8">Homodimer.</text>
</comment>
<evidence type="ECO:0000313" key="11">
    <source>
        <dbReference type="EMBL" id="RCW83238.1"/>
    </source>
</evidence>
<protein>
    <recommendedName>
        <fullName evidence="2 8">Thioredoxin reductase</fullName>
        <ecNumber evidence="8">1.8.1.9</ecNumber>
    </recommendedName>
</protein>
<evidence type="ECO:0000256" key="8">
    <source>
        <dbReference type="RuleBase" id="RU003880"/>
    </source>
</evidence>
<dbReference type="InterPro" id="IPR036188">
    <property type="entry name" value="FAD/NAD-bd_sf"/>
</dbReference>
<evidence type="ECO:0000256" key="5">
    <source>
        <dbReference type="ARBA" id="ARBA00023002"/>
    </source>
</evidence>
<dbReference type="PANTHER" id="PTHR48105">
    <property type="entry name" value="THIOREDOXIN REDUCTASE 1-RELATED-RELATED"/>
    <property type="match status" value="1"/>
</dbReference>
<dbReference type="InterPro" id="IPR008255">
    <property type="entry name" value="Pyr_nucl-diS_OxRdtase_2_AS"/>
</dbReference>
<keyword evidence="6" id="KW-1015">Disulfide bond</keyword>
<dbReference type="NCBIfam" id="TIGR01292">
    <property type="entry name" value="TRX_reduct"/>
    <property type="match status" value="1"/>
</dbReference>
<keyword evidence="4 8" id="KW-0274">FAD</keyword>
<dbReference type="OrthoDB" id="9806179at2"/>
<feature type="domain" description="FAD/NAD(P)-binding" evidence="10">
    <location>
        <begin position="8"/>
        <end position="302"/>
    </location>
</feature>
<keyword evidence="7 8" id="KW-0676">Redox-active center</keyword>
<dbReference type="AlphaFoldDB" id="A0A368YUJ0"/>
<evidence type="ECO:0000313" key="12">
    <source>
        <dbReference type="Proteomes" id="UP000253324"/>
    </source>
</evidence>
<comment type="cofactor">
    <cofactor evidence="9">
        <name>FAD</name>
        <dbReference type="ChEBI" id="CHEBI:57692"/>
    </cofactor>
    <text evidence="9">Binds 1 FAD per subunit.</text>
</comment>
<evidence type="ECO:0000256" key="4">
    <source>
        <dbReference type="ARBA" id="ARBA00022827"/>
    </source>
</evidence>
<comment type="catalytic activity">
    <reaction evidence="8">
        <text>[thioredoxin]-dithiol + NADP(+) = [thioredoxin]-disulfide + NADPH + H(+)</text>
        <dbReference type="Rhea" id="RHEA:20345"/>
        <dbReference type="Rhea" id="RHEA-COMP:10698"/>
        <dbReference type="Rhea" id="RHEA-COMP:10700"/>
        <dbReference type="ChEBI" id="CHEBI:15378"/>
        <dbReference type="ChEBI" id="CHEBI:29950"/>
        <dbReference type="ChEBI" id="CHEBI:50058"/>
        <dbReference type="ChEBI" id="CHEBI:57783"/>
        <dbReference type="ChEBI" id="CHEBI:58349"/>
        <dbReference type="EC" id="1.8.1.9"/>
    </reaction>
</comment>
<evidence type="ECO:0000256" key="6">
    <source>
        <dbReference type="ARBA" id="ARBA00023157"/>
    </source>
</evidence>
<name>A0A368YUJ0_9HYPH</name>
<dbReference type="Proteomes" id="UP000253324">
    <property type="component" value="Unassembled WGS sequence"/>
</dbReference>
<dbReference type="PROSITE" id="PS00573">
    <property type="entry name" value="PYRIDINE_REDOX_2"/>
    <property type="match status" value="1"/>
</dbReference>
<dbReference type="GO" id="GO:0004791">
    <property type="term" value="F:thioredoxin-disulfide reductase (NADPH) activity"/>
    <property type="evidence" value="ECO:0007669"/>
    <property type="project" value="UniProtKB-UniRule"/>
</dbReference>
<evidence type="ECO:0000256" key="2">
    <source>
        <dbReference type="ARBA" id="ARBA00018719"/>
    </source>
</evidence>
<dbReference type="InterPro" id="IPR050097">
    <property type="entry name" value="Ferredoxin-NADP_redctase_2"/>
</dbReference>
<gene>
    <name evidence="11" type="ORF">C7476_106272</name>
</gene>
<dbReference type="GO" id="GO:0005737">
    <property type="term" value="C:cytoplasm"/>
    <property type="evidence" value="ECO:0007669"/>
    <property type="project" value="InterPro"/>
</dbReference>
<evidence type="ECO:0000256" key="3">
    <source>
        <dbReference type="ARBA" id="ARBA00022630"/>
    </source>
</evidence>
<dbReference type="EC" id="1.8.1.9" evidence="8"/>
<dbReference type="Pfam" id="PF07992">
    <property type="entry name" value="Pyr_redox_2"/>
    <property type="match status" value="1"/>
</dbReference>
<dbReference type="SUPFAM" id="SSF51905">
    <property type="entry name" value="FAD/NAD(P)-binding domain"/>
    <property type="match status" value="1"/>
</dbReference>
<evidence type="ECO:0000256" key="7">
    <source>
        <dbReference type="ARBA" id="ARBA00023284"/>
    </source>
</evidence>
<keyword evidence="3 8" id="KW-0285">Flavoprotein</keyword>
<dbReference type="GO" id="GO:0019430">
    <property type="term" value="P:removal of superoxide radicals"/>
    <property type="evidence" value="ECO:0007669"/>
    <property type="project" value="UniProtKB-UniRule"/>
</dbReference>
<dbReference type="EMBL" id="QPJM01000006">
    <property type="protein sequence ID" value="RCW83238.1"/>
    <property type="molecule type" value="Genomic_DNA"/>
</dbReference>
<dbReference type="PRINTS" id="PR00469">
    <property type="entry name" value="PNDRDTASEII"/>
</dbReference>
<evidence type="ECO:0000256" key="9">
    <source>
        <dbReference type="RuleBase" id="RU003881"/>
    </source>
</evidence>
<keyword evidence="5 8" id="KW-0560">Oxidoreductase</keyword>
<organism evidence="11 12">
    <name type="scientific">Phyllobacterium bourgognense</name>
    <dbReference type="NCBI Taxonomy" id="314236"/>
    <lineage>
        <taxon>Bacteria</taxon>
        <taxon>Pseudomonadati</taxon>
        <taxon>Pseudomonadota</taxon>
        <taxon>Alphaproteobacteria</taxon>
        <taxon>Hyphomicrobiales</taxon>
        <taxon>Phyllobacteriaceae</taxon>
        <taxon>Phyllobacterium</taxon>
    </lineage>
</organism>
<dbReference type="PRINTS" id="PR00368">
    <property type="entry name" value="FADPNR"/>
</dbReference>
<dbReference type="RefSeq" id="WP_114430415.1">
    <property type="nucleotide sequence ID" value="NZ_QPJM01000006.1"/>
</dbReference>
<sequence>MSQRHVPVLIIGSGPAGYTAAIYAARANLKPVIIAGLQQGGQLMITTDVENYPGYADTVQGPWMMEQMRIQAEHVGTEIIHDIITEVDLSVRPFRLVGDGGTQYTCDALIIATGAQAKWLGIPTEQTFMGFGVSACATCDGFFYRNKDVVVVGGGNTAVEEALYLANLAKSVTIVHRRDHFRAEKILQDRLFAKENVKIIWDNVVDEITGTVAKAPMPASVSGIRLKNVKTGETTEVATHGVFVAIGHAPAVELFKGQLKHKPNGYLWTAADSTATDVPGVFAAGDVTDDIYRQAVTAAGMGCMAALEAERWLAAQEPVRQAAE</sequence>
<dbReference type="Gene3D" id="3.50.50.60">
    <property type="entry name" value="FAD/NAD(P)-binding domain"/>
    <property type="match status" value="2"/>
</dbReference>
<accession>A0A368YUJ0</accession>
<comment type="similarity">
    <text evidence="1 8">Belongs to the class-II pyridine nucleotide-disulfide oxidoreductase family.</text>
</comment>
<proteinExistence type="inferred from homology"/>
<keyword evidence="12" id="KW-1185">Reference proteome</keyword>
<evidence type="ECO:0000256" key="1">
    <source>
        <dbReference type="ARBA" id="ARBA00009333"/>
    </source>
</evidence>
<reference evidence="11 12" key="1">
    <citation type="submission" date="2018-07" db="EMBL/GenBank/DDBJ databases">
        <title>Genomic Encyclopedia of Type Strains, Phase III (KMG-III): the genomes of soil and plant-associated and newly described type strains.</title>
        <authorList>
            <person name="Whitman W."/>
        </authorList>
    </citation>
    <scope>NUCLEOTIDE SEQUENCE [LARGE SCALE GENOMIC DNA]</scope>
    <source>
        <strain evidence="11 12">31-25a</strain>
    </source>
</reference>
<dbReference type="InterPro" id="IPR005982">
    <property type="entry name" value="Thioredox_Rdtase"/>
</dbReference>